<keyword evidence="1" id="KW-1133">Transmembrane helix</keyword>
<name>A0ABP7C1Y8_9PSEU</name>
<feature type="transmembrane region" description="Helical" evidence="1">
    <location>
        <begin position="143"/>
        <end position="165"/>
    </location>
</feature>
<reference evidence="3" key="1">
    <citation type="journal article" date="2019" name="Int. J. Syst. Evol. Microbiol.">
        <title>The Global Catalogue of Microorganisms (GCM) 10K type strain sequencing project: providing services to taxonomists for standard genome sequencing and annotation.</title>
        <authorList>
            <consortium name="The Broad Institute Genomics Platform"/>
            <consortium name="The Broad Institute Genome Sequencing Center for Infectious Disease"/>
            <person name="Wu L."/>
            <person name="Ma J."/>
        </authorList>
    </citation>
    <scope>NUCLEOTIDE SEQUENCE [LARGE SCALE GENOMIC DNA]</scope>
    <source>
        <strain evidence="3">JCM 17494</strain>
    </source>
</reference>
<evidence type="ECO:0000313" key="2">
    <source>
        <dbReference type="EMBL" id="GAA3674939.1"/>
    </source>
</evidence>
<gene>
    <name evidence="2" type="ORF">GCM10022267_72300</name>
</gene>
<feature type="transmembrane region" description="Helical" evidence="1">
    <location>
        <begin position="41"/>
        <end position="62"/>
    </location>
</feature>
<feature type="transmembrane region" description="Helical" evidence="1">
    <location>
        <begin position="68"/>
        <end position="94"/>
    </location>
</feature>
<accession>A0ABP7C1Y8</accession>
<dbReference type="Proteomes" id="UP001500711">
    <property type="component" value="Unassembled WGS sequence"/>
</dbReference>
<sequence>MATGLVTSPIFIPPSEPEPRWVWVSARRTVEIRSGGRRLGIGLLISTLLAFAMVAVLTLQLFGWDRWMGWGVAFVAGLVYVGCPLISSLSVWGSSLDYVEGEYLNAVGAQMARRVLGGMWGFSSFLTLLWLFVFTVVATQLPLPLAVLAPVLAVAPVTITGIAFFKGRKLFRDPLTPGGTAAR</sequence>
<evidence type="ECO:0000313" key="3">
    <source>
        <dbReference type="Proteomes" id="UP001500711"/>
    </source>
</evidence>
<proteinExistence type="predicted"/>
<keyword evidence="1" id="KW-0472">Membrane</keyword>
<keyword evidence="1" id="KW-0812">Transmembrane</keyword>
<dbReference type="EMBL" id="BAABBE010000029">
    <property type="protein sequence ID" value="GAA3674939.1"/>
    <property type="molecule type" value="Genomic_DNA"/>
</dbReference>
<keyword evidence="3" id="KW-1185">Reference proteome</keyword>
<comment type="caution">
    <text evidence="2">The sequence shown here is derived from an EMBL/GenBank/DDBJ whole genome shotgun (WGS) entry which is preliminary data.</text>
</comment>
<protein>
    <submittedName>
        <fullName evidence="2">Uncharacterized protein</fullName>
    </submittedName>
</protein>
<feature type="transmembrane region" description="Helical" evidence="1">
    <location>
        <begin position="115"/>
        <end position="137"/>
    </location>
</feature>
<evidence type="ECO:0000256" key="1">
    <source>
        <dbReference type="SAM" id="Phobius"/>
    </source>
</evidence>
<organism evidence="2 3">
    <name type="scientific">Lentzea roselyniae</name>
    <dbReference type="NCBI Taxonomy" id="531940"/>
    <lineage>
        <taxon>Bacteria</taxon>
        <taxon>Bacillati</taxon>
        <taxon>Actinomycetota</taxon>
        <taxon>Actinomycetes</taxon>
        <taxon>Pseudonocardiales</taxon>
        <taxon>Pseudonocardiaceae</taxon>
        <taxon>Lentzea</taxon>
    </lineage>
</organism>